<dbReference type="AlphaFoldDB" id="A0AAV5I3R1"/>
<dbReference type="EMBL" id="BPVZ01000009">
    <property type="protein sequence ID" value="GKU95752.1"/>
    <property type="molecule type" value="Genomic_DNA"/>
</dbReference>
<protein>
    <submittedName>
        <fullName evidence="1">Uncharacterized protein</fullName>
    </submittedName>
</protein>
<keyword evidence="2" id="KW-1185">Reference proteome</keyword>
<accession>A0AAV5I3R1</accession>
<evidence type="ECO:0000313" key="2">
    <source>
        <dbReference type="Proteomes" id="UP001054252"/>
    </source>
</evidence>
<dbReference type="PANTHER" id="PTHR36019:SF3">
    <property type="entry name" value="PLANT_PROTEIN"/>
    <property type="match status" value="1"/>
</dbReference>
<organism evidence="1 2">
    <name type="scientific">Rubroshorea leprosula</name>
    <dbReference type="NCBI Taxonomy" id="152421"/>
    <lineage>
        <taxon>Eukaryota</taxon>
        <taxon>Viridiplantae</taxon>
        <taxon>Streptophyta</taxon>
        <taxon>Embryophyta</taxon>
        <taxon>Tracheophyta</taxon>
        <taxon>Spermatophyta</taxon>
        <taxon>Magnoliopsida</taxon>
        <taxon>eudicotyledons</taxon>
        <taxon>Gunneridae</taxon>
        <taxon>Pentapetalae</taxon>
        <taxon>rosids</taxon>
        <taxon>malvids</taxon>
        <taxon>Malvales</taxon>
        <taxon>Dipterocarpaceae</taxon>
        <taxon>Rubroshorea</taxon>
    </lineage>
</organism>
<dbReference type="Proteomes" id="UP001054252">
    <property type="component" value="Unassembled WGS sequence"/>
</dbReference>
<dbReference type="PANTHER" id="PTHR36019">
    <property type="entry name" value="PLANT/PROTEIN"/>
    <property type="match status" value="1"/>
</dbReference>
<proteinExistence type="predicted"/>
<name>A0AAV5I3R1_9ROSI</name>
<reference evidence="1 2" key="1">
    <citation type="journal article" date="2021" name="Commun. Biol.">
        <title>The genome of Shorea leprosula (Dipterocarpaceae) highlights the ecological relevance of drought in aseasonal tropical rainforests.</title>
        <authorList>
            <person name="Ng K.K.S."/>
            <person name="Kobayashi M.J."/>
            <person name="Fawcett J.A."/>
            <person name="Hatakeyama M."/>
            <person name="Paape T."/>
            <person name="Ng C.H."/>
            <person name="Ang C.C."/>
            <person name="Tnah L.H."/>
            <person name="Lee C.T."/>
            <person name="Nishiyama T."/>
            <person name="Sese J."/>
            <person name="O'Brien M.J."/>
            <person name="Copetti D."/>
            <person name="Mohd Noor M.I."/>
            <person name="Ong R.C."/>
            <person name="Putra M."/>
            <person name="Sireger I.Z."/>
            <person name="Indrioko S."/>
            <person name="Kosugi Y."/>
            <person name="Izuno A."/>
            <person name="Isagi Y."/>
            <person name="Lee S.L."/>
            <person name="Shimizu K.K."/>
        </authorList>
    </citation>
    <scope>NUCLEOTIDE SEQUENCE [LARGE SCALE GENOMIC DNA]</scope>
    <source>
        <strain evidence="1">214</strain>
    </source>
</reference>
<evidence type="ECO:0000313" key="1">
    <source>
        <dbReference type="EMBL" id="GKU95752.1"/>
    </source>
</evidence>
<sequence>MSLNCLTCQVLQRTNSYNDGDCGQVNHQKPHFRPEITCCLRNWSGNLSPPPFRSGSLMPPAKKKLLMKSSHRRLNSTGTLSFETDVEPRLVRSSGMRRDWSFEELREETRKRKG</sequence>
<gene>
    <name evidence="1" type="ORF">SLEP1_g9074</name>
</gene>
<comment type="caution">
    <text evidence="1">The sequence shown here is derived from an EMBL/GenBank/DDBJ whole genome shotgun (WGS) entry which is preliminary data.</text>
</comment>